<dbReference type="Proteomes" id="UP001642409">
    <property type="component" value="Unassembled WGS sequence"/>
</dbReference>
<keyword evidence="2" id="KW-1185">Reference proteome</keyword>
<dbReference type="EMBL" id="CAXDID020000168">
    <property type="protein sequence ID" value="CAL6046501.1"/>
    <property type="molecule type" value="Genomic_DNA"/>
</dbReference>
<sequence length="209" mass="24303">MSFELVQLQNQLLKYVPSDTQQFEKFAHQVIEFKNSLNKQLYECGYDQYGANQQIQLRQLLIQLPKQLKLINGVQQQQGLDKQNISLSINSNNQILEKQQNRLQELICKISRFITGEQNVLVVLKQGLTRKQCNQLAPEYEKLTQQYQEQLQLCTNAIQSFNLVKQELQQKYESQSQILLLTQSNLAQRALALIFSAISSIREQNQKSN</sequence>
<evidence type="ECO:0000313" key="1">
    <source>
        <dbReference type="EMBL" id="CAL6046501.1"/>
    </source>
</evidence>
<comment type="caution">
    <text evidence="1">The sequence shown here is derived from an EMBL/GenBank/DDBJ whole genome shotgun (WGS) entry which is preliminary data.</text>
</comment>
<accession>A0ABP1JUV7</accession>
<proteinExistence type="predicted"/>
<protein>
    <submittedName>
        <fullName evidence="1">Hypothetical_protein</fullName>
    </submittedName>
</protein>
<gene>
    <name evidence="1" type="ORF">HINF_LOCUS41756</name>
</gene>
<name>A0ABP1JUV7_9EUKA</name>
<organism evidence="1 2">
    <name type="scientific">Hexamita inflata</name>
    <dbReference type="NCBI Taxonomy" id="28002"/>
    <lineage>
        <taxon>Eukaryota</taxon>
        <taxon>Metamonada</taxon>
        <taxon>Diplomonadida</taxon>
        <taxon>Hexamitidae</taxon>
        <taxon>Hexamitinae</taxon>
        <taxon>Hexamita</taxon>
    </lineage>
</organism>
<evidence type="ECO:0000313" key="2">
    <source>
        <dbReference type="Proteomes" id="UP001642409"/>
    </source>
</evidence>
<reference evidence="1 2" key="1">
    <citation type="submission" date="2024-07" db="EMBL/GenBank/DDBJ databases">
        <authorList>
            <person name="Akdeniz Z."/>
        </authorList>
    </citation>
    <scope>NUCLEOTIDE SEQUENCE [LARGE SCALE GENOMIC DNA]</scope>
</reference>